<dbReference type="GO" id="GO:0019265">
    <property type="term" value="P:glycine biosynthetic process, by transamination of glyoxylate"/>
    <property type="evidence" value="ECO:0007669"/>
    <property type="project" value="TreeGrafter"/>
</dbReference>
<evidence type="ECO:0000256" key="12">
    <source>
        <dbReference type="PIRSR" id="PIRSR000524-1"/>
    </source>
</evidence>
<dbReference type="GO" id="GO:0008453">
    <property type="term" value="F:alanine-glyoxylate transaminase activity"/>
    <property type="evidence" value="ECO:0007669"/>
    <property type="project" value="UniProtKB-EC"/>
</dbReference>
<organism evidence="17 18">
    <name type="scientific">Pygocentrus nattereri</name>
    <name type="common">Red-bellied piranha</name>
    <dbReference type="NCBI Taxonomy" id="42514"/>
    <lineage>
        <taxon>Eukaryota</taxon>
        <taxon>Metazoa</taxon>
        <taxon>Chordata</taxon>
        <taxon>Craniata</taxon>
        <taxon>Vertebrata</taxon>
        <taxon>Euteleostomi</taxon>
        <taxon>Actinopterygii</taxon>
        <taxon>Neopterygii</taxon>
        <taxon>Teleostei</taxon>
        <taxon>Ostariophysi</taxon>
        <taxon>Characiformes</taxon>
        <taxon>Characoidei</taxon>
        <taxon>Pygocentrus</taxon>
    </lineage>
</organism>
<dbReference type="FunFam" id="3.90.1150.10:FF:000039">
    <property type="entry name" value="Serine--pyruvate aminotransferase"/>
    <property type="match status" value="1"/>
</dbReference>
<protein>
    <recommendedName>
        <fullName evidence="5 11">Alanine--glyoxylate aminotransferase</fullName>
        <shortName evidence="11">AGT</shortName>
        <shortName evidence="11">SPT</shortName>
        <ecNumber evidence="4 11">2.6.1.44</ecNumber>
        <ecNumber evidence="3 11">2.6.1.51</ecNumber>
    </recommendedName>
    <alternativeName>
        <fullName evidence="11">Serine--pyruvate aminotransferase</fullName>
    </alternativeName>
</protein>
<evidence type="ECO:0000256" key="15">
    <source>
        <dbReference type="RuleBase" id="RU004504"/>
    </source>
</evidence>
<evidence type="ECO:0000256" key="3">
    <source>
        <dbReference type="ARBA" id="ARBA00013027"/>
    </source>
</evidence>
<feature type="modified residue" description="N6-(pyridoxal phosphate)lysine" evidence="13">
    <location>
        <position position="188"/>
    </location>
</feature>
<dbReference type="Gene3D" id="3.40.640.10">
    <property type="entry name" value="Type I PLP-dependent aspartate aminotransferase-like (Major domain)"/>
    <property type="match status" value="2"/>
</dbReference>
<reference evidence="17 18" key="1">
    <citation type="submission" date="2020-10" db="EMBL/GenBank/DDBJ databases">
        <title>Pygocentrus nattereri (red-bellied piranha) genome, fPygNat1, primary haplotype.</title>
        <authorList>
            <person name="Myers G."/>
            <person name="Meyer A."/>
            <person name="Karagic N."/>
            <person name="Pippel M."/>
            <person name="Winkler S."/>
            <person name="Tracey A."/>
            <person name="Wood J."/>
            <person name="Formenti G."/>
            <person name="Howe K."/>
            <person name="Fedrigo O."/>
            <person name="Jarvis E.D."/>
        </authorList>
    </citation>
    <scope>NUCLEOTIDE SEQUENCE [LARGE SCALE GENOMIC DNA]</scope>
</reference>
<evidence type="ECO:0000256" key="5">
    <source>
        <dbReference type="ARBA" id="ARBA00019220"/>
    </source>
</evidence>
<evidence type="ECO:0000256" key="1">
    <source>
        <dbReference type="ARBA" id="ARBA00001933"/>
    </source>
</evidence>
<dbReference type="EC" id="2.6.1.44" evidence="4 11"/>
<keyword evidence="8 11" id="KW-0663">Pyridoxal phosphate</keyword>
<evidence type="ECO:0000313" key="17">
    <source>
        <dbReference type="Ensembl" id="ENSPNAP00000075425.1"/>
    </source>
</evidence>
<proteinExistence type="inferred from homology"/>
<keyword evidence="18" id="KW-1185">Reference proteome</keyword>
<dbReference type="EC" id="2.6.1.51" evidence="3 11"/>
<dbReference type="PANTHER" id="PTHR21152:SF22">
    <property type="entry name" value="ALANINE--GLYOXYLATE AMINOTRANSFERASE"/>
    <property type="match status" value="1"/>
</dbReference>
<accession>A0AAR2LFY0</accession>
<comment type="similarity">
    <text evidence="2 11 14">Belongs to the class-V pyridoxal-phosphate-dependent aminotransferase family.</text>
</comment>
<dbReference type="InterPro" id="IPR015422">
    <property type="entry name" value="PyrdxlP-dep_Trfase_small"/>
</dbReference>
<dbReference type="InterPro" id="IPR024169">
    <property type="entry name" value="SP_NH2Trfase/AEP_transaminase"/>
</dbReference>
<dbReference type="Gene3D" id="3.90.1150.10">
    <property type="entry name" value="Aspartate Aminotransferase, domain 1"/>
    <property type="match status" value="1"/>
</dbReference>
<evidence type="ECO:0000256" key="7">
    <source>
        <dbReference type="ARBA" id="ARBA00022679"/>
    </source>
</evidence>
<evidence type="ECO:0000313" key="18">
    <source>
        <dbReference type="Proteomes" id="UP001501920"/>
    </source>
</evidence>
<dbReference type="CDD" id="cd06451">
    <property type="entry name" value="AGAT_like"/>
    <property type="match status" value="1"/>
</dbReference>
<dbReference type="AlphaFoldDB" id="A0AAR2LFY0"/>
<dbReference type="InterPro" id="IPR015421">
    <property type="entry name" value="PyrdxlP-dep_Trfase_major"/>
</dbReference>
<evidence type="ECO:0000259" key="16">
    <source>
        <dbReference type="Pfam" id="PF00266"/>
    </source>
</evidence>
<dbReference type="PIRSF" id="PIRSF000524">
    <property type="entry name" value="SPT"/>
    <property type="match status" value="1"/>
</dbReference>
<evidence type="ECO:0000256" key="4">
    <source>
        <dbReference type="ARBA" id="ARBA00013049"/>
    </source>
</evidence>
<comment type="cofactor">
    <cofactor evidence="1 11 13 15">
        <name>pyridoxal 5'-phosphate</name>
        <dbReference type="ChEBI" id="CHEBI:597326"/>
    </cofactor>
</comment>
<evidence type="ECO:0000256" key="11">
    <source>
        <dbReference type="PIRNR" id="PIRNR000524"/>
    </source>
</evidence>
<evidence type="ECO:0000256" key="13">
    <source>
        <dbReference type="PIRSR" id="PIRSR000524-50"/>
    </source>
</evidence>
<evidence type="ECO:0000256" key="2">
    <source>
        <dbReference type="ARBA" id="ARBA00009236"/>
    </source>
</evidence>
<dbReference type="SUPFAM" id="SSF53383">
    <property type="entry name" value="PLP-dependent transferases"/>
    <property type="match status" value="1"/>
</dbReference>
<sequence length="372" mass="40728">LHCTSMSSLSVPPPQCLLQPFTVPHRYLFGPGPSNVPPRISTAGAQPMLGHLHAETIEIMDHIKSGIQYAFQTQNRMTLAVSGPGHAAMECAIFNTVESGESVLIAVHGIWGERAAEMAERIAKYKPVLFFLTHGESSTGVLHPIDGIGELCHKYDCLFLVDSVAALGGAPIYMDKQGIDILYTGSQKVLNAPPGTAPISFSERACHKIFNRKTKPVSYFLDLSWLANYWGCDGKPVRSYHHTGPITGLYSLRESLAILAETGLENSWKQHKDVAEYFHMGLEKMGLKLFVQDKKARLPTVTTIVAPPGYEWREITGYIMKNHNIEISGGLGPSLGMVLRVGLMGCNSTKAHVDMILQALADALKHCHKSKV</sequence>
<keyword evidence="7" id="KW-0808">Transferase</keyword>
<comment type="catalytic activity">
    <reaction evidence="10">
        <text>glyoxylate + L-alanine = glycine + pyruvate</text>
        <dbReference type="Rhea" id="RHEA:24248"/>
        <dbReference type="ChEBI" id="CHEBI:15361"/>
        <dbReference type="ChEBI" id="CHEBI:36655"/>
        <dbReference type="ChEBI" id="CHEBI:57305"/>
        <dbReference type="ChEBI" id="CHEBI:57972"/>
        <dbReference type="EC" id="2.6.1.44"/>
    </reaction>
    <physiologicalReaction direction="left-to-right" evidence="10">
        <dbReference type="Rhea" id="RHEA:24249"/>
    </physiologicalReaction>
</comment>
<feature type="binding site" evidence="12">
    <location>
        <position position="340"/>
    </location>
    <ligand>
        <name>substrate</name>
    </ligand>
</feature>
<name>A0AAR2LFY0_PYGNA</name>
<feature type="domain" description="Aminotransferase class V" evidence="16">
    <location>
        <begin position="124"/>
        <end position="354"/>
    </location>
</feature>
<comment type="subunit">
    <text evidence="11">Homodimer.</text>
</comment>
<keyword evidence="6" id="KW-0032">Aminotransferase</keyword>
<dbReference type="InterPro" id="IPR000192">
    <property type="entry name" value="Aminotrans_V_dom"/>
</dbReference>
<dbReference type="InterPro" id="IPR015424">
    <property type="entry name" value="PyrdxlP-dep_Trfase"/>
</dbReference>
<dbReference type="InterPro" id="IPR020578">
    <property type="entry name" value="Aminotrans_V_PyrdxlP_BS"/>
</dbReference>
<reference evidence="17" key="2">
    <citation type="submission" date="2025-08" db="UniProtKB">
        <authorList>
            <consortium name="Ensembl"/>
        </authorList>
    </citation>
    <scope>IDENTIFICATION</scope>
</reference>
<dbReference type="GO" id="GO:0005777">
    <property type="term" value="C:peroxisome"/>
    <property type="evidence" value="ECO:0007669"/>
    <property type="project" value="TreeGrafter"/>
</dbReference>
<evidence type="ECO:0000256" key="8">
    <source>
        <dbReference type="ARBA" id="ARBA00022898"/>
    </source>
</evidence>
<evidence type="ECO:0000256" key="6">
    <source>
        <dbReference type="ARBA" id="ARBA00022576"/>
    </source>
</evidence>
<dbReference type="GO" id="GO:0004760">
    <property type="term" value="F:L-serine-pyruvate transaminase activity"/>
    <property type="evidence" value="ECO:0007669"/>
    <property type="project" value="UniProtKB-EC"/>
</dbReference>
<evidence type="ECO:0000256" key="10">
    <source>
        <dbReference type="ARBA" id="ARBA00033660"/>
    </source>
</evidence>
<dbReference type="PANTHER" id="PTHR21152">
    <property type="entry name" value="AMINOTRANSFERASE CLASS V"/>
    <property type="match status" value="1"/>
</dbReference>
<evidence type="ECO:0000256" key="14">
    <source>
        <dbReference type="RuleBase" id="RU004075"/>
    </source>
</evidence>
<dbReference type="Ensembl" id="ENSPNAT00000051720.1">
    <property type="protein sequence ID" value="ENSPNAP00000075425.1"/>
    <property type="gene ID" value="ENSPNAG00000029248.2"/>
</dbReference>
<comment type="catalytic activity">
    <reaction evidence="9">
        <text>L-serine + pyruvate = 3-hydroxypyruvate + L-alanine</text>
        <dbReference type="Rhea" id="RHEA:22852"/>
        <dbReference type="ChEBI" id="CHEBI:15361"/>
        <dbReference type="ChEBI" id="CHEBI:17180"/>
        <dbReference type="ChEBI" id="CHEBI:33384"/>
        <dbReference type="ChEBI" id="CHEBI:57972"/>
        <dbReference type="EC" id="2.6.1.51"/>
    </reaction>
    <physiologicalReaction direction="left-to-right" evidence="9">
        <dbReference type="Rhea" id="RHEA:22853"/>
    </physiologicalReaction>
</comment>
<dbReference type="PROSITE" id="PS00595">
    <property type="entry name" value="AA_TRANSFER_CLASS_5"/>
    <property type="match status" value="1"/>
</dbReference>
<dbReference type="Proteomes" id="UP001501920">
    <property type="component" value="Chromosome 26"/>
</dbReference>
<evidence type="ECO:0000256" key="9">
    <source>
        <dbReference type="ARBA" id="ARBA00033634"/>
    </source>
</evidence>
<dbReference type="GeneTree" id="ENSGT00940000153241"/>
<dbReference type="Pfam" id="PF00266">
    <property type="entry name" value="Aminotran_5"/>
    <property type="match status" value="1"/>
</dbReference>
<reference evidence="17" key="3">
    <citation type="submission" date="2025-09" db="UniProtKB">
        <authorList>
            <consortium name="Ensembl"/>
        </authorList>
    </citation>
    <scope>IDENTIFICATION</scope>
</reference>